<dbReference type="InterPro" id="IPR006805">
    <property type="entry name" value="Anth_synth_I_N"/>
</dbReference>
<evidence type="ECO:0000256" key="1">
    <source>
        <dbReference type="ARBA" id="ARBA00013139"/>
    </source>
</evidence>
<dbReference type="InterPro" id="IPR005801">
    <property type="entry name" value="ADC_synthase"/>
</dbReference>
<evidence type="ECO:0000259" key="4">
    <source>
        <dbReference type="Pfam" id="PF04715"/>
    </source>
</evidence>
<proteinExistence type="predicted"/>
<protein>
    <recommendedName>
        <fullName evidence="1">aminodeoxychorismate synthase</fullName>
        <ecNumber evidence="1">2.6.1.85</ecNumber>
    </recommendedName>
</protein>
<feature type="domain" description="Anthranilate synthase component I N-terminal" evidence="4">
    <location>
        <begin position="12"/>
        <end position="74"/>
    </location>
</feature>
<sequence>MVYIDEGSIRKVNKDLEERLPDFKGGFAGYFSYDLKNYIEELPQNASDDINLPIFYLAYYDRLFAYGHQDSRWYYVRNFLTGEKKEENKGACKTAFPEDDYMDSDVRDRDLIRKVNLEVKSIISNLKGLNNIKRYIIEKYYKKNISNVKLRSNLTRQNYIKKVIKTKEYIHNGDIYQANFSQRFEADLPVEPMDLYYILREKNAAPFSAFMGFPEFSIGSSSPERFLFLKNNIIETRPIKGTRPRGIDSDSDDKNMMELKDSIKDRAELNMIVDLERNDLGKFCYYGTVRVYEHAVVEKYARVFHSVSTVTGKVKKGTDISGIIKAAFPGGSITGAPKIRAMEIIDELEPTARNVYTGSVGYIGVDCTMDLNIVIRTFVIKGNKFYYNVGGGIVEDSIPEDEYNETLDKGIALKETLKFFNAKNLRKLL</sequence>
<accession>X1ASG0</accession>
<dbReference type="EC" id="2.6.1.85" evidence="1"/>
<keyword evidence="2" id="KW-0808">Transferase</keyword>
<dbReference type="Pfam" id="PF04715">
    <property type="entry name" value="Anth_synt_I_N"/>
    <property type="match status" value="1"/>
</dbReference>
<evidence type="ECO:0000259" key="3">
    <source>
        <dbReference type="Pfam" id="PF00425"/>
    </source>
</evidence>
<dbReference type="EMBL" id="BARW01002334">
    <property type="protein sequence ID" value="GAI70425.1"/>
    <property type="molecule type" value="Genomic_DNA"/>
</dbReference>
<dbReference type="InterPro" id="IPR005802">
    <property type="entry name" value="ADC_synth_comp_1"/>
</dbReference>
<feature type="domain" description="Chorismate-utilising enzyme C-terminal" evidence="3">
    <location>
        <begin position="156"/>
        <end position="409"/>
    </location>
</feature>
<organism evidence="5">
    <name type="scientific">marine sediment metagenome</name>
    <dbReference type="NCBI Taxonomy" id="412755"/>
    <lineage>
        <taxon>unclassified sequences</taxon>
        <taxon>metagenomes</taxon>
        <taxon>ecological metagenomes</taxon>
    </lineage>
</organism>
<dbReference type="EMBL" id="BART01000430">
    <property type="protein sequence ID" value="GAG72247.1"/>
    <property type="molecule type" value="Genomic_DNA"/>
</dbReference>
<dbReference type="PANTHER" id="PTHR11236:SF50">
    <property type="entry name" value="AMINODEOXYCHORISMATE SYNTHASE COMPONENT 1"/>
    <property type="match status" value="1"/>
</dbReference>
<dbReference type="GO" id="GO:0009396">
    <property type="term" value="P:folic acid-containing compound biosynthetic process"/>
    <property type="evidence" value="ECO:0007669"/>
    <property type="project" value="InterPro"/>
</dbReference>
<reference evidence="5" key="1">
    <citation type="journal article" date="2014" name="Front. Microbiol.">
        <title>High frequency of phylogenetically diverse reductive dehalogenase-homologous genes in deep subseafloor sedimentary metagenomes.</title>
        <authorList>
            <person name="Kawai M."/>
            <person name="Futagami T."/>
            <person name="Toyoda A."/>
            <person name="Takaki Y."/>
            <person name="Nishi S."/>
            <person name="Hori S."/>
            <person name="Arai W."/>
            <person name="Tsubouchi T."/>
            <person name="Morono Y."/>
            <person name="Uchiyama I."/>
            <person name="Ito T."/>
            <person name="Fujiyama A."/>
            <person name="Inagaki F."/>
            <person name="Takami H."/>
        </authorList>
    </citation>
    <scope>NUCLEOTIDE SEQUENCE</scope>
    <source>
        <strain evidence="5">Expedition CK06-06</strain>
    </source>
</reference>
<comment type="caution">
    <text evidence="5">The sequence shown here is derived from an EMBL/GenBank/DDBJ whole genome shotgun (WGS) entry which is preliminary data.</text>
</comment>
<dbReference type="GO" id="GO:0046820">
    <property type="term" value="F:4-amino-4-deoxychorismate synthase activity"/>
    <property type="evidence" value="ECO:0007669"/>
    <property type="project" value="UniProtKB-EC"/>
</dbReference>
<evidence type="ECO:0000313" key="5">
    <source>
        <dbReference type="EMBL" id="GAG72247.1"/>
    </source>
</evidence>
<dbReference type="PANTHER" id="PTHR11236">
    <property type="entry name" value="AMINOBENZOATE/ANTHRANILATE SYNTHASE"/>
    <property type="match status" value="1"/>
</dbReference>
<dbReference type="InterPro" id="IPR019999">
    <property type="entry name" value="Anth_synth_I-like"/>
</dbReference>
<dbReference type="GO" id="GO:0000162">
    <property type="term" value="P:L-tryptophan biosynthetic process"/>
    <property type="evidence" value="ECO:0007669"/>
    <property type="project" value="TreeGrafter"/>
</dbReference>
<dbReference type="NCBIfam" id="TIGR00553">
    <property type="entry name" value="pabB"/>
    <property type="match status" value="1"/>
</dbReference>
<dbReference type="PRINTS" id="PR00095">
    <property type="entry name" value="ANTSNTHASEI"/>
</dbReference>
<name>X1ASG0_9ZZZZ</name>
<gene>
    <name evidence="5" type="ORF">S01H4_02084</name>
    <name evidence="6" type="ORF">S12H4_06584</name>
</gene>
<evidence type="ECO:0000256" key="2">
    <source>
        <dbReference type="ARBA" id="ARBA00022679"/>
    </source>
</evidence>
<evidence type="ECO:0000313" key="6">
    <source>
        <dbReference type="EMBL" id="GAI70425.1"/>
    </source>
</evidence>
<dbReference type="Gene3D" id="3.60.120.10">
    <property type="entry name" value="Anthranilate synthase"/>
    <property type="match status" value="1"/>
</dbReference>
<dbReference type="InterPro" id="IPR015890">
    <property type="entry name" value="Chorismate_C"/>
</dbReference>
<dbReference type="Pfam" id="PF00425">
    <property type="entry name" value="Chorismate_bind"/>
    <property type="match status" value="1"/>
</dbReference>
<dbReference type="AlphaFoldDB" id="X1ASG0"/>
<dbReference type="SUPFAM" id="SSF56322">
    <property type="entry name" value="ADC synthase"/>
    <property type="match status" value="1"/>
</dbReference>